<dbReference type="PANTHER" id="PTHR38340:SF1">
    <property type="entry name" value="S-LAYER PROTEIN"/>
    <property type="match status" value="1"/>
</dbReference>
<dbReference type="SUPFAM" id="SSF51120">
    <property type="entry name" value="beta-Roll"/>
    <property type="match status" value="1"/>
</dbReference>
<dbReference type="Gene3D" id="2.150.10.10">
    <property type="entry name" value="Serralysin-like metalloprotease, C-terminal"/>
    <property type="match status" value="1"/>
</dbReference>
<evidence type="ECO:0000256" key="3">
    <source>
        <dbReference type="ARBA" id="ARBA00022837"/>
    </source>
</evidence>
<reference evidence="4 5" key="1">
    <citation type="submission" date="2015-11" db="EMBL/GenBank/DDBJ databases">
        <title>Genome sequences of Lysobacter enzymogenes strain C3 and Lysobacter antibioticus ATCC 29479.</title>
        <authorList>
            <person name="Kobayashi D.Y."/>
        </authorList>
    </citation>
    <scope>NUCLEOTIDE SEQUENCE [LARGE SCALE GENOMIC DNA]</scope>
    <source>
        <strain evidence="4 5">C3</strain>
    </source>
</reference>
<dbReference type="GO" id="GO:0005576">
    <property type="term" value="C:extracellular region"/>
    <property type="evidence" value="ECO:0007669"/>
    <property type="project" value="UniProtKB-SubCell"/>
</dbReference>
<dbReference type="AlphaFoldDB" id="A0A0S2DD47"/>
<dbReference type="InterPro" id="IPR018511">
    <property type="entry name" value="Hemolysin-typ_Ca-bd_CS"/>
</dbReference>
<dbReference type="InterPro" id="IPR011049">
    <property type="entry name" value="Serralysin-like_metalloprot_C"/>
</dbReference>
<dbReference type="PROSITE" id="PS00330">
    <property type="entry name" value="HEMOLYSIN_CALCIUM"/>
    <property type="match status" value="1"/>
</dbReference>
<dbReference type="KEGG" id="lez:GLE_0922"/>
<evidence type="ECO:0000313" key="4">
    <source>
        <dbReference type="EMBL" id="ALN56280.1"/>
    </source>
</evidence>
<evidence type="ECO:0000256" key="1">
    <source>
        <dbReference type="ARBA" id="ARBA00004613"/>
    </source>
</evidence>
<dbReference type="InterPro" id="IPR001343">
    <property type="entry name" value="Hemolysn_Ca-bd"/>
</dbReference>
<dbReference type="PRINTS" id="PR00313">
    <property type="entry name" value="CABNDNGRPT"/>
</dbReference>
<dbReference type="OrthoDB" id="1676884at2"/>
<accession>A0A0S2DD47</accession>
<name>A0A0S2DD47_LYSEN</name>
<evidence type="ECO:0000256" key="2">
    <source>
        <dbReference type="ARBA" id="ARBA00022525"/>
    </source>
</evidence>
<keyword evidence="2" id="KW-0964">Secreted</keyword>
<dbReference type="PANTHER" id="PTHR38340">
    <property type="entry name" value="S-LAYER PROTEIN"/>
    <property type="match status" value="1"/>
</dbReference>
<dbReference type="PATRIC" id="fig|69.6.peg.910"/>
<keyword evidence="3" id="KW-0106">Calcium</keyword>
<sequence length="236" mass="24460">MPIFDPSPATAHAPSAEMRRIAGPAIDSGTDASARIKQAHSRRSAPGLLAASLLAASLFVAGSPAALASSQRLSAIVGSTGDDVLYGTAQADTIQGLDGNDALYGLGGDDVLDSGDGDDVLTGGTGDDALYSGQGNSFFVFYAGDGHDRVYHSDPVGQFLSTLQFQAGVDPAATTVERSGDDLIVRYGNADSVTLVDYFPGGDDPWPRGIDEFWFAQNEVWDAAQILSRLPPGHGL</sequence>
<dbReference type="Proteomes" id="UP000061569">
    <property type="component" value="Chromosome"/>
</dbReference>
<dbReference type="GO" id="GO:0005509">
    <property type="term" value="F:calcium ion binding"/>
    <property type="evidence" value="ECO:0007669"/>
    <property type="project" value="InterPro"/>
</dbReference>
<proteinExistence type="predicted"/>
<dbReference type="STRING" id="69.GLE_0922"/>
<dbReference type="InterPro" id="IPR050557">
    <property type="entry name" value="RTX_toxin/Mannuronan_C5-epim"/>
</dbReference>
<evidence type="ECO:0000313" key="5">
    <source>
        <dbReference type="Proteomes" id="UP000061569"/>
    </source>
</evidence>
<protein>
    <submittedName>
        <fullName evidence="4">Bifunctional hemolysin-adenylate cyclase</fullName>
    </submittedName>
</protein>
<dbReference type="InterPro" id="IPR010566">
    <property type="entry name" value="Haemolys_ca-bd"/>
</dbReference>
<dbReference type="EMBL" id="CP013140">
    <property type="protein sequence ID" value="ALN56280.1"/>
    <property type="molecule type" value="Genomic_DNA"/>
</dbReference>
<organism evidence="4 5">
    <name type="scientific">Lysobacter enzymogenes</name>
    <dbReference type="NCBI Taxonomy" id="69"/>
    <lineage>
        <taxon>Bacteria</taxon>
        <taxon>Pseudomonadati</taxon>
        <taxon>Pseudomonadota</taxon>
        <taxon>Gammaproteobacteria</taxon>
        <taxon>Lysobacterales</taxon>
        <taxon>Lysobacteraceae</taxon>
        <taxon>Lysobacter</taxon>
    </lineage>
</organism>
<dbReference type="Pfam" id="PF06594">
    <property type="entry name" value="HCBP_related"/>
    <property type="match status" value="1"/>
</dbReference>
<dbReference type="Pfam" id="PF00353">
    <property type="entry name" value="HemolysinCabind"/>
    <property type="match status" value="1"/>
</dbReference>
<gene>
    <name evidence="4" type="ORF">GLE_0922</name>
</gene>
<comment type="subcellular location">
    <subcellularLocation>
        <location evidence="1">Secreted</location>
    </subcellularLocation>
</comment>